<dbReference type="CDD" id="cd04730">
    <property type="entry name" value="NPD_like"/>
    <property type="match status" value="1"/>
</dbReference>
<dbReference type="EMBL" id="KN847336">
    <property type="protein sequence ID" value="KIW42060.1"/>
    <property type="molecule type" value="Genomic_DNA"/>
</dbReference>
<dbReference type="AlphaFoldDB" id="A0A0D2DI26"/>
<evidence type="ECO:0000256" key="3">
    <source>
        <dbReference type="ARBA" id="ARBA00023002"/>
    </source>
</evidence>
<dbReference type="Gene3D" id="3.20.20.70">
    <property type="entry name" value="Aldolase class I"/>
    <property type="match status" value="1"/>
</dbReference>
<keyword evidence="5" id="KW-1185">Reference proteome</keyword>
<dbReference type="InterPro" id="IPR004136">
    <property type="entry name" value="NMO"/>
</dbReference>
<keyword evidence="3" id="KW-0560">Oxidoreductase</keyword>
<dbReference type="STRING" id="215243.A0A0D2DI26"/>
<dbReference type="RefSeq" id="XP_016262276.1">
    <property type="nucleotide sequence ID" value="XM_016406672.1"/>
</dbReference>
<dbReference type="OrthoDB" id="2349068at2759"/>
<dbReference type="InterPro" id="IPR013785">
    <property type="entry name" value="Aldolase_TIM"/>
</dbReference>
<accession>A0A0D2DI26</accession>
<dbReference type="GO" id="GO:0018580">
    <property type="term" value="F:nitronate monooxygenase activity"/>
    <property type="evidence" value="ECO:0007669"/>
    <property type="project" value="InterPro"/>
</dbReference>
<gene>
    <name evidence="4" type="ORF">PV06_05645</name>
</gene>
<evidence type="ECO:0000256" key="1">
    <source>
        <dbReference type="ARBA" id="ARBA00022630"/>
    </source>
</evidence>
<dbReference type="PANTHER" id="PTHR32332">
    <property type="entry name" value="2-NITROPROPANE DIOXYGENASE"/>
    <property type="match status" value="1"/>
</dbReference>
<name>A0A0D2DI26_9EURO</name>
<dbReference type="PANTHER" id="PTHR32332:SF34">
    <property type="entry name" value="2-NITROPROPANE DIOXYGENASE FAMILY, PUTATIVE-RELATED"/>
    <property type="match status" value="1"/>
</dbReference>
<organism evidence="4 5">
    <name type="scientific">Exophiala oligosperma</name>
    <dbReference type="NCBI Taxonomy" id="215243"/>
    <lineage>
        <taxon>Eukaryota</taxon>
        <taxon>Fungi</taxon>
        <taxon>Dikarya</taxon>
        <taxon>Ascomycota</taxon>
        <taxon>Pezizomycotina</taxon>
        <taxon>Eurotiomycetes</taxon>
        <taxon>Chaetothyriomycetidae</taxon>
        <taxon>Chaetothyriales</taxon>
        <taxon>Herpotrichiellaceae</taxon>
        <taxon>Exophiala</taxon>
    </lineage>
</organism>
<evidence type="ECO:0000256" key="2">
    <source>
        <dbReference type="ARBA" id="ARBA00022643"/>
    </source>
</evidence>
<dbReference type="Proteomes" id="UP000053342">
    <property type="component" value="Unassembled WGS sequence"/>
</dbReference>
<proteinExistence type="predicted"/>
<protein>
    <submittedName>
        <fullName evidence="4">Uncharacterized protein</fullName>
    </submittedName>
</protein>
<keyword evidence="2" id="KW-0288">FMN</keyword>
<keyword evidence="1" id="KW-0285">Flavoprotein</keyword>
<reference evidence="4 5" key="1">
    <citation type="submission" date="2015-01" db="EMBL/GenBank/DDBJ databases">
        <title>The Genome Sequence of Exophiala oligosperma CBS72588.</title>
        <authorList>
            <consortium name="The Broad Institute Genomics Platform"/>
            <person name="Cuomo C."/>
            <person name="de Hoog S."/>
            <person name="Gorbushina A."/>
            <person name="Stielow B."/>
            <person name="Teixiera M."/>
            <person name="Abouelleil A."/>
            <person name="Chapman S.B."/>
            <person name="Priest M."/>
            <person name="Young S.K."/>
            <person name="Wortman J."/>
            <person name="Nusbaum C."/>
            <person name="Birren B."/>
        </authorList>
    </citation>
    <scope>NUCLEOTIDE SEQUENCE [LARGE SCALE GENOMIC DNA]</scope>
    <source>
        <strain evidence="4 5">CBS 72588</strain>
    </source>
</reference>
<dbReference type="GeneID" id="27357719"/>
<evidence type="ECO:0000313" key="5">
    <source>
        <dbReference type="Proteomes" id="UP000053342"/>
    </source>
</evidence>
<dbReference type="VEuPathDB" id="FungiDB:PV06_05645"/>
<dbReference type="SUPFAM" id="SSF51412">
    <property type="entry name" value="Inosine monophosphate dehydrogenase (IMPDH)"/>
    <property type="match status" value="1"/>
</dbReference>
<dbReference type="Pfam" id="PF03060">
    <property type="entry name" value="NMO"/>
    <property type="match status" value="1"/>
</dbReference>
<dbReference type="HOGENOM" id="CLU_038732_9_0_1"/>
<sequence length="352" mass="37274">MTPNLFHTDYPWTSPDVPLVVSAPMMKITLGRHAVSVSANGGFGFLAGGFDLTPLAKDLAEAAELAKAQGLSLHNGALPIGVGVQNWGSDLRLALDAIKKHPVAAVWFFAPKQLSDLLEWAREIRAATENKTKIWVQIGTVAEALEVAKTTKPDVLVVQGADSGGHGLAHRASLLTLLPEIVDALAEEGIKIPIVAAGGIMDGRGSAAALALGADGVALGTRFLAAKEAVIAKGYQDEVLRVSDGGVSTTATTIYDVVRNIHGWPETYNGRGVINRTYQDAKHGMSNDENVQLYKEAMQQGDSGWGPDGRMTTYAGTGIGLVREVLPAGDIVRQVQQETVQLLHKSAKRFAS</sequence>
<evidence type="ECO:0000313" key="4">
    <source>
        <dbReference type="EMBL" id="KIW42060.1"/>
    </source>
</evidence>